<reference evidence="2" key="1">
    <citation type="submission" date="2021-07" db="EMBL/GenBank/DDBJ databases">
        <title>Genome Resource of American Ginseng Black Spot Pathogen Alternaria panax.</title>
        <authorList>
            <person name="Qiu C."/>
            <person name="Wang W."/>
            <person name="Liu Z."/>
        </authorList>
    </citation>
    <scope>NUCLEOTIDE SEQUENCE</scope>
    <source>
        <strain evidence="2">BNCC115425</strain>
    </source>
</reference>
<comment type="caution">
    <text evidence="2">The sequence shown here is derived from an EMBL/GenBank/DDBJ whole genome shotgun (WGS) entry which is preliminary data.</text>
</comment>
<dbReference type="AlphaFoldDB" id="A0AAD4IIB0"/>
<accession>A0AAD4IIB0</accession>
<keyword evidence="3" id="KW-1185">Reference proteome</keyword>
<dbReference type="Proteomes" id="UP001199106">
    <property type="component" value="Unassembled WGS sequence"/>
</dbReference>
<dbReference type="EMBL" id="JAANER010000001">
    <property type="protein sequence ID" value="KAG9194998.1"/>
    <property type="molecule type" value="Genomic_DNA"/>
</dbReference>
<gene>
    <name evidence="2" type="ORF">G6011_00118</name>
</gene>
<organism evidence="2 3">
    <name type="scientific">Alternaria panax</name>
    <dbReference type="NCBI Taxonomy" id="48097"/>
    <lineage>
        <taxon>Eukaryota</taxon>
        <taxon>Fungi</taxon>
        <taxon>Dikarya</taxon>
        <taxon>Ascomycota</taxon>
        <taxon>Pezizomycotina</taxon>
        <taxon>Dothideomycetes</taxon>
        <taxon>Pleosporomycetidae</taxon>
        <taxon>Pleosporales</taxon>
        <taxon>Pleosporineae</taxon>
        <taxon>Pleosporaceae</taxon>
        <taxon>Alternaria</taxon>
        <taxon>Alternaria sect. Panax</taxon>
    </lineage>
</organism>
<protein>
    <submittedName>
        <fullName evidence="2">Uncharacterized protein</fullName>
    </submittedName>
</protein>
<proteinExistence type="predicted"/>
<evidence type="ECO:0000313" key="2">
    <source>
        <dbReference type="EMBL" id="KAG9194998.1"/>
    </source>
</evidence>
<feature type="compositionally biased region" description="Basic and acidic residues" evidence="1">
    <location>
        <begin position="221"/>
        <end position="233"/>
    </location>
</feature>
<feature type="compositionally biased region" description="Basic and acidic residues" evidence="1">
    <location>
        <begin position="204"/>
        <end position="214"/>
    </location>
</feature>
<evidence type="ECO:0000256" key="1">
    <source>
        <dbReference type="SAM" id="MobiDB-lite"/>
    </source>
</evidence>
<evidence type="ECO:0000313" key="3">
    <source>
        <dbReference type="Proteomes" id="UP001199106"/>
    </source>
</evidence>
<name>A0AAD4IIB0_9PLEO</name>
<sequence length="253" mass="29059">MTSIWTAHVTIAHYATANEVGLLVMGEALRAAAARMITQTFDRVFIFSDALQILKFIREGSVFGFIKDRWFVEGISHVTKELNGKGVEVEFHWVPSHAKVEEHQRIRCCSQRYKDLAVAESLLASIDHNISFPLLRLEGTLETEDARKELQVLFGGWLWHVIAQETVSSQGSSRLDQLRLEARQALQQVRRVRKEKSIVRKLEAEERRKQKEQMRAMSAARRRDMKSDGRVDSVNEEEMQQVLEKGVESLNLT</sequence>
<feature type="region of interest" description="Disordered" evidence="1">
    <location>
        <begin position="204"/>
        <end position="238"/>
    </location>
</feature>